<evidence type="ECO:0000313" key="5">
    <source>
        <dbReference type="EMBL" id="BBE17807.1"/>
    </source>
</evidence>
<organism evidence="5 6">
    <name type="scientific">Aquipluma nitroreducens</name>
    <dbReference type="NCBI Taxonomy" id="2010828"/>
    <lineage>
        <taxon>Bacteria</taxon>
        <taxon>Pseudomonadati</taxon>
        <taxon>Bacteroidota</taxon>
        <taxon>Bacteroidia</taxon>
        <taxon>Marinilabiliales</taxon>
        <taxon>Prolixibacteraceae</taxon>
        <taxon>Aquipluma</taxon>
    </lineage>
</organism>
<dbReference type="GO" id="GO:0005737">
    <property type="term" value="C:cytoplasm"/>
    <property type="evidence" value="ECO:0007669"/>
    <property type="project" value="TreeGrafter"/>
</dbReference>
<evidence type="ECO:0000256" key="1">
    <source>
        <dbReference type="ARBA" id="ARBA00022723"/>
    </source>
</evidence>
<dbReference type="Gene3D" id="3.40.1360.10">
    <property type="match status" value="1"/>
</dbReference>
<dbReference type="GO" id="GO:0006269">
    <property type="term" value="P:DNA replication, synthesis of primer"/>
    <property type="evidence" value="ECO:0007669"/>
    <property type="project" value="TreeGrafter"/>
</dbReference>
<dbReference type="Proteomes" id="UP001193389">
    <property type="component" value="Chromosome"/>
</dbReference>
<evidence type="ECO:0000256" key="3">
    <source>
        <dbReference type="ARBA" id="ARBA00022833"/>
    </source>
</evidence>
<dbReference type="PANTHER" id="PTHR30313">
    <property type="entry name" value="DNA PRIMASE"/>
    <property type="match status" value="1"/>
</dbReference>
<feature type="domain" description="Zinc finger CHC2-type" evidence="4">
    <location>
        <begin position="21"/>
        <end position="88"/>
    </location>
</feature>
<keyword evidence="1" id="KW-0479">Metal-binding</keyword>
<gene>
    <name evidence="5" type="ORF">AQPE_1964</name>
</gene>
<proteinExistence type="predicted"/>
<dbReference type="InterPro" id="IPR050219">
    <property type="entry name" value="DnaG_primase"/>
</dbReference>
<dbReference type="Gene3D" id="3.90.580.10">
    <property type="entry name" value="Zinc finger, CHC2-type domain"/>
    <property type="match status" value="1"/>
</dbReference>
<dbReference type="PANTHER" id="PTHR30313:SF2">
    <property type="entry name" value="DNA PRIMASE"/>
    <property type="match status" value="1"/>
</dbReference>
<keyword evidence="6" id="KW-1185">Reference proteome</keyword>
<dbReference type="Pfam" id="PF13155">
    <property type="entry name" value="Toprim_2"/>
    <property type="match status" value="1"/>
</dbReference>
<dbReference type="GO" id="GO:0003899">
    <property type="term" value="F:DNA-directed RNA polymerase activity"/>
    <property type="evidence" value="ECO:0007669"/>
    <property type="project" value="InterPro"/>
</dbReference>
<dbReference type="GO" id="GO:0008270">
    <property type="term" value="F:zinc ion binding"/>
    <property type="evidence" value="ECO:0007669"/>
    <property type="project" value="UniProtKB-KW"/>
</dbReference>
<dbReference type="KEGG" id="anf:AQPE_1964"/>
<name>A0A5K7S8H9_9BACT</name>
<reference evidence="5" key="1">
    <citation type="journal article" date="2020" name="Int. J. Syst. Evol. Microbiol.">
        <title>Aquipluma nitroreducens gen. nov. sp. nov., a novel facultatively anaerobic bacterium isolated from a freshwater lake.</title>
        <authorList>
            <person name="Watanabe M."/>
            <person name="Kojima H."/>
            <person name="Fukui M."/>
        </authorList>
    </citation>
    <scope>NUCLEOTIDE SEQUENCE</scope>
    <source>
        <strain evidence="5">MeG22</strain>
    </source>
</reference>
<dbReference type="InterPro" id="IPR036977">
    <property type="entry name" value="DNA_primase_Znf_CHC2"/>
</dbReference>
<accession>A0A5K7S8H9</accession>
<dbReference type="InterPro" id="IPR002694">
    <property type="entry name" value="Znf_CHC2"/>
</dbReference>
<keyword evidence="3" id="KW-0862">Zinc</keyword>
<keyword evidence="2" id="KW-0863">Zinc-finger</keyword>
<evidence type="ECO:0000313" key="6">
    <source>
        <dbReference type="Proteomes" id="UP001193389"/>
    </source>
</evidence>
<dbReference type="Pfam" id="PF01807">
    <property type="entry name" value="Zn_ribbon_DnaG"/>
    <property type="match status" value="1"/>
</dbReference>
<evidence type="ECO:0000256" key="2">
    <source>
        <dbReference type="ARBA" id="ARBA00022771"/>
    </source>
</evidence>
<evidence type="ECO:0000259" key="4">
    <source>
        <dbReference type="Pfam" id="PF01807"/>
    </source>
</evidence>
<dbReference type="SUPFAM" id="SSF57783">
    <property type="entry name" value="Zinc beta-ribbon"/>
    <property type="match status" value="1"/>
</dbReference>
<dbReference type="RefSeq" id="WP_318350774.1">
    <property type="nucleotide sequence ID" value="NZ_AP018694.1"/>
</dbReference>
<dbReference type="EMBL" id="AP018694">
    <property type="protein sequence ID" value="BBE17807.1"/>
    <property type="molecule type" value="Genomic_DNA"/>
</dbReference>
<dbReference type="GO" id="GO:0003677">
    <property type="term" value="F:DNA binding"/>
    <property type="evidence" value="ECO:0007669"/>
    <property type="project" value="InterPro"/>
</dbReference>
<sequence>MNISEAKNIDMAEYLQSIGITPCKKQGNSLWYYSPFRNETEPSFKLNLALNQWYDFGLGKGGNIISFILEQNQTDNVSQALQILSGKALEIKPQSLSFRQQENLPYFEDIRVKLLENFALIQYLKDRQIHIISARKTCKEVHFRTKGKAYFAIGFENNLGGFELRNKYFQGTLSPKGITHILAGKDTCCIFEGFMDYLSFLTIAQKQSPGLGSIRKQDYIILNSVANVSKAISVIENYKEKYCYLDNDKAGVSAFLEIQEKCGQNVKDMSATYREHNDLNDYLCQKKKTLDLPQKLKQPRLKR</sequence>
<protein>
    <submittedName>
        <fullName evidence="5">DNA primase</fullName>
    </submittedName>
</protein>
<dbReference type="AlphaFoldDB" id="A0A5K7S8H9"/>